<gene>
    <name evidence="2" type="ORF">AVDCRST_MAG93-6804</name>
</gene>
<dbReference type="GO" id="GO:0000155">
    <property type="term" value="F:phosphorelay sensor kinase activity"/>
    <property type="evidence" value="ECO:0007669"/>
    <property type="project" value="TreeGrafter"/>
</dbReference>
<keyword evidence="2" id="KW-0813">Transport</keyword>
<dbReference type="PANTHER" id="PTHR45569">
    <property type="entry name" value="SENSOR PROTEIN KDPD"/>
    <property type="match status" value="1"/>
</dbReference>
<protein>
    <submittedName>
        <fullName evidence="2">Osmosensitive K+ channel histidine kinase KdpD</fullName>
        <ecNumber evidence="2">2.7.3.-</ecNumber>
    </submittedName>
</protein>
<sequence>ELVVSAGSTTAAVYEDSELGIARWVFDHQEMAGWGTNTLAGSHLLYLPLVASGPTLGVLAVRPDDPQALLEPDQRHLLETLATQAALALERAQLAARMEQAQGALV</sequence>
<feature type="non-terminal residue" evidence="2">
    <location>
        <position position="1"/>
    </location>
</feature>
<dbReference type="EC" id="2.7.3.-" evidence="2"/>
<reference evidence="2" key="1">
    <citation type="submission" date="2020-02" db="EMBL/GenBank/DDBJ databases">
        <authorList>
            <person name="Meier V. D."/>
        </authorList>
    </citation>
    <scope>NUCLEOTIDE SEQUENCE</scope>
    <source>
        <strain evidence="2">AVDCRST_MAG93</strain>
    </source>
</reference>
<dbReference type="InterPro" id="IPR052023">
    <property type="entry name" value="Histidine_kinase_KdpD"/>
</dbReference>
<dbReference type="Pfam" id="PF13492">
    <property type="entry name" value="GAF_3"/>
    <property type="match status" value="1"/>
</dbReference>
<dbReference type="Gene3D" id="3.30.450.40">
    <property type="match status" value="1"/>
</dbReference>
<dbReference type="AlphaFoldDB" id="A0A6J4LWY7"/>
<feature type="domain" description="GAF" evidence="1">
    <location>
        <begin position="21"/>
        <end position="91"/>
    </location>
</feature>
<evidence type="ECO:0000313" key="2">
    <source>
        <dbReference type="EMBL" id="CAA9344202.1"/>
    </source>
</evidence>
<dbReference type="SUPFAM" id="SSF55781">
    <property type="entry name" value="GAF domain-like"/>
    <property type="match status" value="1"/>
</dbReference>
<dbReference type="EMBL" id="CADCTR010002291">
    <property type="protein sequence ID" value="CAA9344202.1"/>
    <property type="molecule type" value="Genomic_DNA"/>
</dbReference>
<dbReference type="InterPro" id="IPR029016">
    <property type="entry name" value="GAF-like_dom_sf"/>
</dbReference>
<keyword evidence="2" id="KW-0407">Ion channel</keyword>
<dbReference type="InterPro" id="IPR003018">
    <property type="entry name" value="GAF"/>
</dbReference>
<name>A0A6J4LWY7_9CHLR</name>
<organism evidence="2">
    <name type="scientific">uncultured Chloroflexia bacterium</name>
    <dbReference type="NCBI Taxonomy" id="1672391"/>
    <lineage>
        <taxon>Bacteria</taxon>
        <taxon>Bacillati</taxon>
        <taxon>Chloroflexota</taxon>
        <taxon>Chloroflexia</taxon>
        <taxon>environmental samples</taxon>
    </lineage>
</organism>
<dbReference type="GO" id="GO:0005886">
    <property type="term" value="C:plasma membrane"/>
    <property type="evidence" value="ECO:0007669"/>
    <property type="project" value="TreeGrafter"/>
</dbReference>
<accession>A0A6J4LWY7</accession>
<dbReference type="PANTHER" id="PTHR45569:SF1">
    <property type="entry name" value="SENSOR PROTEIN KDPD"/>
    <property type="match status" value="1"/>
</dbReference>
<keyword evidence="2" id="KW-0406">Ion transport</keyword>
<proteinExistence type="predicted"/>
<keyword evidence="2" id="KW-0808">Transferase</keyword>
<dbReference type="GO" id="GO:0034220">
    <property type="term" value="P:monoatomic ion transmembrane transport"/>
    <property type="evidence" value="ECO:0007669"/>
    <property type="project" value="UniProtKB-KW"/>
</dbReference>
<keyword evidence="2" id="KW-0418">Kinase</keyword>
<evidence type="ECO:0000259" key="1">
    <source>
        <dbReference type="Pfam" id="PF13492"/>
    </source>
</evidence>